<dbReference type="Gene3D" id="2.60.200.30">
    <property type="entry name" value="Probable inorganic polyphosphate/atp-NAD kinase, domain 2"/>
    <property type="match status" value="1"/>
</dbReference>
<name>A0A9P0VZR9_9ASCO</name>
<dbReference type="GO" id="GO:0006741">
    <property type="term" value="P:NADP+ biosynthetic process"/>
    <property type="evidence" value="ECO:0007669"/>
    <property type="project" value="InterPro"/>
</dbReference>
<comment type="caution">
    <text evidence="7">The sequence shown here is derived from an EMBL/GenBank/DDBJ whole genome shotgun (WGS) entry which is preliminary data.</text>
</comment>
<keyword evidence="2" id="KW-0808">Transferase</keyword>
<keyword evidence="4" id="KW-0521">NADP</keyword>
<evidence type="ECO:0000256" key="5">
    <source>
        <dbReference type="ARBA" id="ARBA00023027"/>
    </source>
</evidence>
<dbReference type="Gene3D" id="3.40.50.10330">
    <property type="entry name" value="Probable inorganic polyphosphate/atp-NAD kinase, domain 1"/>
    <property type="match status" value="1"/>
</dbReference>
<keyword evidence="5" id="KW-0520">NAD</keyword>
<evidence type="ECO:0000256" key="2">
    <source>
        <dbReference type="ARBA" id="ARBA00022679"/>
    </source>
</evidence>
<gene>
    <name evidence="7" type="ORF">CLIB1423_15S01354</name>
</gene>
<dbReference type="InterPro" id="IPR017438">
    <property type="entry name" value="ATP-NAD_kinase_N"/>
</dbReference>
<dbReference type="PANTHER" id="PTHR20275">
    <property type="entry name" value="NAD KINASE"/>
    <property type="match status" value="1"/>
</dbReference>
<dbReference type="OrthoDB" id="24581at2759"/>
<dbReference type="AlphaFoldDB" id="A0A9P0VZR9"/>
<evidence type="ECO:0000256" key="4">
    <source>
        <dbReference type="ARBA" id="ARBA00022857"/>
    </source>
</evidence>
<evidence type="ECO:0000313" key="8">
    <source>
        <dbReference type="Proteomes" id="UP000837801"/>
    </source>
</evidence>
<evidence type="ECO:0000256" key="6">
    <source>
        <dbReference type="SAM" id="MobiDB-lite"/>
    </source>
</evidence>
<dbReference type="SUPFAM" id="SSF111331">
    <property type="entry name" value="NAD kinase/diacylglycerol kinase-like"/>
    <property type="match status" value="1"/>
</dbReference>
<keyword evidence="3 7" id="KW-0418">Kinase</keyword>
<proteinExistence type="inferred from homology"/>
<dbReference type="Proteomes" id="UP000837801">
    <property type="component" value="Unassembled WGS sequence"/>
</dbReference>
<dbReference type="PANTHER" id="PTHR20275:SF26">
    <property type="entry name" value="NADH KINASE POS5, MITOCHONDRIAL"/>
    <property type="match status" value="1"/>
</dbReference>
<dbReference type="EMBL" id="CAKXYY010000015">
    <property type="protein sequence ID" value="CAH2354223.1"/>
    <property type="molecule type" value="Genomic_DNA"/>
</dbReference>
<organism evidence="7 8">
    <name type="scientific">[Candida] railenensis</name>
    <dbReference type="NCBI Taxonomy" id="45579"/>
    <lineage>
        <taxon>Eukaryota</taxon>
        <taxon>Fungi</taxon>
        <taxon>Dikarya</taxon>
        <taxon>Ascomycota</taxon>
        <taxon>Saccharomycotina</taxon>
        <taxon>Pichiomycetes</taxon>
        <taxon>Debaryomycetaceae</taxon>
        <taxon>Kurtzmaniella</taxon>
    </lineage>
</organism>
<evidence type="ECO:0000313" key="7">
    <source>
        <dbReference type="EMBL" id="CAH2354223.1"/>
    </source>
</evidence>
<keyword evidence="8" id="KW-1185">Reference proteome</keyword>
<dbReference type="FunFam" id="2.60.200.30:FF:000014">
    <property type="entry name" value="Mitochondrial NADH kinase"/>
    <property type="match status" value="1"/>
</dbReference>
<evidence type="ECO:0000256" key="3">
    <source>
        <dbReference type="ARBA" id="ARBA00022777"/>
    </source>
</evidence>
<protein>
    <submittedName>
        <fullName evidence="7">NADH kinase Pos5p, mitochondrial</fullName>
    </submittedName>
</protein>
<dbReference type="GO" id="GO:0003951">
    <property type="term" value="F:NAD+ kinase activity"/>
    <property type="evidence" value="ECO:0007669"/>
    <property type="project" value="InterPro"/>
</dbReference>
<dbReference type="InterPro" id="IPR016064">
    <property type="entry name" value="NAD/diacylglycerol_kinase_sf"/>
</dbReference>
<dbReference type="InterPro" id="IPR017437">
    <property type="entry name" value="ATP-NAD_kinase_PpnK-typ_C"/>
</dbReference>
<dbReference type="HAMAP" id="MF_00361">
    <property type="entry name" value="NAD_kinase"/>
    <property type="match status" value="1"/>
</dbReference>
<dbReference type="Pfam" id="PF01513">
    <property type="entry name" value="NAD_kinase"/>
    <property type="match status" value="1"/>
</dbReference>
<accession>A0A9P0VZR9</accession>
<dbReference type="Pfam" id="PF20143">
    <property type="entry name" value="NAD_kinase_C"/>
    <property type="match status" value="1"/>
</dbReference>
<dbReference type="InterPro" id="IPR002504">
    <property type="entry name" value="NADK"/>
</dbReference>
<evidence type="ECO:0000256" key="1">
    <source>
        <dbReference type="ARBA" id="ARBA00010995"/>
    </source>
</evidence>
<feature type="region of interest" description="Disordered" evidence="6">
    <location>
        <begin position="402"/>
        <end position="432"/>
    </location>
</feature>
<sequence>MFQPVWIRQPVSFKISEFLARNCATSSGTILKQNSKINIKSCSLLRNSTFPEYVPSHHSKLHNIIWRKPLENIYIVKKPWNDSVTEAMSKFIRHIHECYPAVNVIVSDDVGDELLEITGERGIRLSNSNDDDGVSSTDSGVEDLISGVSDSNKITLYTGTMAEIVDKTDLVVTLGGDGTILRAVSTFSNSNVPPVLSFALGTLGFLLPFDFSKFKETFAMMYDSRAKALHRSRLECHVIRKEPEMVESAYSAQQRQLIEKVKHQHNHSTTMMHAMNDISLHRGSQPNLTSLDVYVDNSLLTSSTADGLIFSTPTGSTAYSLSAGGSITHPSVECILLTPICPRSLSFRPLILPSTLHIRIQMSERNRNAAIKLSIDGIPQQDLRPGDQIHVVSETGTIFMPGNKLPKNNKRNGIDGGSEIDGEESGETPDTLVRKKSPYKGIWCVARSETDWTTDINNLLGFNTSFRENTRKS</sequence>
<dbReference type="GO" id="GO:0019674">
    <property type="term" value="P:NAD+ metabolic process"/>
    <property type="evidence" value="ECO:0007669"/>
    <property type="project" value="InterPro"/>
</dbReference>
<comment type="similarity">
    <text evidence="1">Belongs to the NAD kinase family.</text>
</comment>
<reference evidence="7" key="1">
    <citation type="submission" date="2022-03" db="EMBL/GenBank/DDBJ databases">
        <authorList>
            <person name="Legras J.-L."/>
            <person name="Devillers H."/>
            <person name="Grondin C."/>
        </authorList>
    </citation>
    <scope>NUCLEOTIDE SEQUENCE</scope>
    <source>
        <strain evidence="7">CLIB 1423</strain>
    </source>
</reference>
<feature type="compositionally biased region" description="Acidic residues" evidence="6">
    <location>
        <begin position="418"/>
        <end position="427"/>
    </location>
</feature>